<evidence type="ECO:0000313" key="2">
    <source>
        <dbReference type="EMBL" id="CAB1433790.1"/>
    </source>
</evidence>
<gene>
    <name evidence="2" type="ORF">PLEPLA_LOCUS21881</name>
</gene>
<evidence type="ECO:0000313" key="3">
    <source>
        <dbReference type="Proteomes" id="UP001153269"/>
    </source>
</evidence>
<protein>
    <submittedName>
        <fullName evidence="2">Uncharacterized protein</fullName>
    </submittedName>
</protein>
<organism evidence="2 3">
    <name type="scientific">Pleuronectes platessa</name>
    <name type="common">European plaice</name>
    <dbReference type="NCBI Taxonomy" id="8262"/>
    <lineage>
        <taxon>Eukaryota</taxon>
        <taxon>Metazoa</taxon>
        <taxon>Chordata</taxon>
        <taxon>Craniata</taxon>
        <taxon>Vertebrata</taxon>
        <taxon>Euteleostomi</taxon>
        <taxon>Actinopterygii</taxon>
        <taxon>Neopterygii</taxon>
        <taxon>Teleostei</taxon>
        <taxon>Neoteleostei</taxon>
        <taxon>Acanthomorphata</taxon>
        <taxon>Carangaria</taxon>
        <taxon>Pleuronectiformes</taxon>
        <taxon>Pleuronectoidei</taxon>
        <taxon>Pleuronectidae</taxon>
        <taxon>Pleuronectes</taxon>
    </lineage>
</organism>
<keyword evidence="3" id="KW-1185">Reference proteome</keyword>
<feature type="region of interest" description="Disordered" evidence="1">
    <location>
        <begin position="1"/>
        <end position="56"/>
    </location>
</feature>
<sequence length="174" mass="19415">MINDENETYPADVGNPEPVRRVRLSGVGSQREHRQPRSELPGTAGDQPATEQPSARCCCRRPASRALIAMRLTPPSLHFTVNYRNKTTAFLVEDTHCDTRHALSTLPCPWGDHIRYTRSEPLTWSQQPDDITQRARAEEGAWAPDLPRPQALLLGQISASHPAHRLISASSYAM</sequence>
<reference evidence="2" key="1">
    <citation type="submission" date="2020-03" db="EMBL/GenBank/DDBJ databases">
        <authorList>
            <person name="Weist P."/>
        </authorList>
    </citation>
    <scope>NUCLEOTIDE SEQUENCE</scope>
</reference>
<accession>A0A9N7ULP1</accession>
<dbReference type="EMBL" id="CADEAL010001597">
    <property type="protein sequence ID" value="CAB1433790.1"/>
    <property type="molecule type" value="Genomic_DNA"/>
</dbReference>
<comment type="caution">
    <text evidence="2">The sequence shown here is derived from an EMBL/GenBank/DDBJ whole genome shotgun (WGS) entry which is preliminary data.</text>
</comment>
<dbReference type="Proteomes" id="UP001153269">
    <property type="component" value="Unassembled WGS sequence"/>
</dbReference>
<name>A0A9N7ULP1_PLEPL</name>
<proteinExistence type="predicted"/>
<dbReference type="AlphaFoldDB" id="A0A9N7ULP1"/>
<evidence type="ECO:0000256" key="1">
    <source>
        <dbReference type="SAM" id="MobiDB-lite"/>
    </source>
</evidence>